<keyword evidence="2" id="KW-1185">Reference proteome</keyword>
<dbReference type="STRING" id="1903181.BTN85_0564"/>
<protein>
    <submittedName>
        <fullName evidence="1">Uncharacterized protein</fullName>
    </submittedName>
</protein>
<reference evidence="1" key="1">
    <citation type="submission" date="2016-12" db="EMBL/GenBank/DDBJ databases">
        <title>Discovery of methanogenic haloarchaea.</title>
        <authorList>
            <person name="Sorokin D.Y."/>
            <person name="Makarova K.S."/>
            <person name="Abbas B."/>
            <person name="Ferrer M."/>
            <person name="Golyshin P.N."/>
        </authorList>
    </citation>
    <scope>NUCLEOTIDE SEQUENCE [LARGE SCALE GENOMIC DNA]</scope>
    <source>
        <strain evidence="1">HMET1</strain>
    </source>
</reference>
<dbReference type="InParanoid" id="A0A1Q6DUM6"/>
<evidence type="ECO:0000313" key="1">
    <source>
        <dbReference type="EMBL" id="OKY78079.1"/>
    </source>
</evidence>
<gene>
    <name evidence="1" type="ORF">BTN85_0564</name>
</gene>
<dbReference type="AlphaFoldDB" id="A0A1Q6DUM6"/>
<dbReference type="EMBL" id="MSDW01000001">
    <property type="protein sequence ID" value="OKY78079.1"/>
    <property type="molecule type" value="Genomic_DNA"/>
</dbReference>
<sequence length="56" mass="6646">MSKYQKYKMYNRLPEWKKTSNPEFQNVYSKTAQQTIGRIYNAIKGLNTKKEKGKKG</sequence>
<comment type="caution">
    <text evidence="1">The sequence shown here is derived from an EMBL/GenBank/DDBJ whole genome shotgun (WGS) entry which is preliminary data.</text>
</comment>
<name>A0A1Q6DUM6_METT1</name>
<organism evidence="1 2">
    <name type="scientific">Methanohalarchaeum thermophilum</name>
    <dbReference type="NCBI Taxonomy" id="1903181"/>
    <lineage>
        <taxon>Archaea</taxon>
        <taxon>Methanobacteriati</taxon>
        <taxon>Methanobacteriota</taxon>
        <taxon>Methanonatronarchaeia</taxon>
        <taxon>Methanonatronarchaeales</taxon>
        <taxon>Methanonatronarchaeaceae</taxon>
        <taxon>Candidatus Methanohalarchaeum</taxon>
    </lineage>
</organism>
<accession>A0A1Q6DUM6</accession>
<evidence type="ECO:0000313" key="2">
    <source>
        <dbReference type="Proteomes" id="UP000185744"/>
    </source>
</evidence>
<dbReference type="Proteomes" id="UP000185744">
    <property type="component" value="Unassembled WGS sequence"/>
</dbReference>
<proteinExistence type="predicted"/>